<proteinExistence type="predicted"/>
<dbReference type="EMBL" id="JAKOEM010000005">
    <property type="protein sequence ID" value="MCG6558260.1"/>
    <property type="molecule type" value="Genomic_DNA"/>
</dbReference>
<dbReference type="RefSeq" id="WP_238904804.1">
    <property type="nucleotide sequence ID" value="NZ_JAKOEM010000005.1"/>
</dbReference>
<comment type="caution">
    <text evidence="3">The sequence shown here is derived from an EMBL/GenBank/DDBJ whole genome shotgun (WGS) entry which is preliminary data.</text>
</comment>
<keyword evidence="4" id="KW-1185">Reference proteome</keyword>
<evidence type="ECO:0000313" key="3">
    <source>
        <dbReference type="EMBL" id="MCG6558260.1"/>
    </source>
</evidence>
<keyword evidence="2" id="KW-0472">Membrane</keyword>
<keyword evidence="2" id="KW-1133">Transmembrane helix</keyword>
<keyword evidence="1" id="KW-0175">Coiled coil</keyword>
<organism evidence="3 4">
    <name type="scientific">Ruegeria alba</name>
    <dbReference type="NCBI Taxonomy" id="2916756"/>
    <lineage>
        <taxon>Bacteria</taxon>
        <taxon>Pseudomonadati</taxon>
        <taxon>Pseudomonadota</taxon>
        <taxon>Alphaproteobacteria</taxon>
        <taxon>Rhodobacterales</taxon>
        <taxon>Roseobacteraceae</taxon>
        <taxon>Ruegeria</taxon>
    </lineage>
</organism>
<sequence>MFEGFKIQNTLRGWRRNKSDESGKGTVIFKIIIYLAAFFLMILFWRIAVPILLFVLFVYAWHRNQVEEAAKKARQEARMAAAKEEWLAAQKEKEIAKAKLRDSDIQPEPYTYEIGRHANETLAMRYGIANTVVEVTPYFYYAKGGAKIRNPDRDTKRTVDGRTIKLRKLEKVIGKEDQYIVELSDFRNRKAIAVIEKGTEYVKTFLPIDKDWFEKHSKLEVLLKGNKTMRLSEIAKTHRDYILKIM</sequence>
<dbReference type="Proteomes" id="UP001165279">
    <property type="component" value="Unassembled WGS sequence"/>
</dbReference>
<protein>
    <submittedName>
        <fullName evidence="3">Heme biosynthesis HemY N-terminal domain-containing protein</fullName>
    </submittedName>
</protein>
<evidence type="ECO:0000256" key="2">
    <source>
        <dbReference type="SAM" id="Phobius"/>
    </source>
</evidence>
<reference evidence="3" key="1">
    <citation type="submission" date="2022-02" db="EMBL/GenBank/DDBJ databases">
        <title>The genome sequence of Ruegeria sp. 1NDH52C.</title>
        <authorList>
            <person name="Du J."/>
        </authorList>
    </citation>
    <scope>NUCLEOTIDE SEQUENCE</scope>
    <source>
        <strain evidence="3">1NDH52C</strain>
    </source>
</reference>
<keyword evidence="2" id="KW-0812">Transmembrane</keyword>
<evidence type="ECO:0000256" key="1">
    <source>
        <dbReference type="SAM" id="Coils"/>
    </source>
</evidence>
<gene>
    <name evidence="3" type="ORF">MB818_08615</name>
</gene>
<feature type="coiled-coil region" evidence="1">
    <location>
        <begin position="63"/>
        <end position="92"/>
    </location>
</feature>
<feature type="transmembrane region" description="Helical" evidence="2">
    <location>
        <begin position="31"/>
        <end position="61"/>
    </location>
</feature>
<accession>A0ABS9NVL1</accession>
<evidence type="ECO:0000313" key="4">
    <source>
        <dbReference type="Proteomes" id="UP001165279"/>
    </source>
</evidence>
<name>A0ABS9NVL1_9RHOB</name>